<dbReference type="PANTHER" id="PTHR30161">
    <property type="entry name" value="FLAGELLAR EXPORT PROTEIN, MEMBRANE FLHA SUBUNIT-RELATED"/>
    <property type="match status" value="1"/>
</dbReference>
<dbReference type="GO" id="GO:0044780">
    <property type="term" value="P:bacterial-type flagellum assembly"/>
    <property type="evidence" value="ECO:0007669"/>
    <property type="project" value="InterPro"/>
</dbReference>
<dbReference type="PRINTS" id="PR00949">
    <property type="entry name" value="TYPE3IMAPROT"/>
</dbReference>
<name>A0A4D6Y691_9GAMM</name>
<feature type="transmembrane region" description="Helical" evidence="7">
    <location>
        <begin position="46"/>
        <end position="65"/>
    </location>
</feature>
<dbReference type="GO" id="GO:0009306">
    <property type="term" value="P:protein secretion"/>
    <property type="evidence" value="ECO:0007669"/>
    <property type="project" value="InterPro"/>
</dbReference>
<keyword evidence="7" id="KW-0653">Protein transport</keyword>
<comment type="function">
    <text evidence="7">Required for formation of the rod structure of the flagellar apparatus. Together with FliI and FliH, may constitute the export apparatus of flagellin.</text>
</comment>
<accession>A0A4D6Y691</accession>
<keyword evidence="3 7" id="KW-1003">Cell membrane</keyword>
<protein>
    <recommendedName>
        <fullName evidence="7">Flagellar biosynthesis protein FlhA</fullName>
    </recommendedName>
</protein>
<sequence>MINFSSLFHVIKKFKISQWQILAGPILILMILAMMILPLAPFVLDILFTFNIALSIIILLVSMFTRHTLEFTAFPTILLFSTLLRLALNVASTRIVFLNGHIGTSAAGRVIESFGHFLVGGNFAIGIVVFIILVIINFIVITKGASRIAEVGARFILDAMPGKQMAIDADLNAGLIGEEKAKKRRIKITQEADFYGSMDGASKFVRGDAIAGILIMILNIFGGLIIGLFQHHMPLKTAAEVYTLLTIGDGLVAQIPALVISTAAGVIVTRVSTNQHVGEQMISQLFYNPQVIVLSAMVLGVLGLVPGMPNVIFLVFTTFLFAFSWWLYQRKYSSENNLFQSNQEYKTIQDSISEASWNDVELEDPIRIEVGYNLTSMIDMNDKSDLLDKIRIVRKKIAQELGFLPPLIHVKNNMSLSENDYRVLIKGVEVGQGTCFYDRFMAIDSGRKTEPLPFEKVYEPTFGLSGYWIDKDFKHEAQKRGYSVIESSTVISTHIHFLISNHVEELFGRQETQQLLDHVSIAMPKLTEDLIPNIINLTNFHKVLKNLLLENVPIRDMRTILETLSEHADIQKDPNELTAIVRIALRKIIVQKLFHKSHVIEVIGLESNLEQILLNTIKSGTNTIEPQLSQSLLLKTKEAMQKQSSIGSPLVLLVSHPLRYFLSRFLRHHFPELTVLSQFELVDITTIKMTNIIGN</sequence>
<dbReference type="OrthoDB" id="9759185at2"/>
<dbReference type="Gene3D" id="3.40.50.12790">
    <property type="entry name" value="FHIPEP family, domain 4"/>
    <property type="match status" value="1"/>
</dbReference>
<keyword evidence="7" id="KW-1005">Bacterial flagellum biogenesis</keyword>
<evidence type="ECO:0000256" key="1">
    <source>
        <dbReference type="ARBA" id="ARBA00004651"/>
    </source>
</evidence>
<evidence type="ECO:0000256" key="5">
    <source>
        <dbReference type="ARBA" id="ARBA00022989"/>
    </source>
</evidence>
<dbReference type="Gene3D" id="3.40.30.60">
    <property type="entry name" value="FHIPEP family, domain 1"/>
    <property type="match status" value="1"/>
</dbReference>
<dbReference type="PROSITE" id="PS00994">
    <property type="entry name" value="FHIPEP"/>
    <property type="match status" value="1"/>
</dbReference>
<keyword evidence="7" id="KW-0813">Transport</keyword>
<reference evidence="8 9" key="1">
    <citation type="submission" date="2018-12" db="EMBL/GenBank/DDBJ databases">
        <authorList>
            <person name="Chong R.A."/>
        </authorList>
    </citation>
    <scope>NUCLEOTIDE SEQUENCE [LARGE SCALE GENOMIC DNA]</scope>
    <source>
        <strain evidence="8 9">Hta</strain>
    </source>
</reference>
<evidence type="ECO:0000256" key="7">
    <source>
        <dbReference type="RuleBase" id="RU364093"/>
    </source>
</evidence>
<comment type="similarity">
    <text evidence="2 7">Belongs to the FHIPEP (flagella/HR/invasion proteins export pore) family.</text>
</comment>
<dbReference type="InterPro" id="IPR042193">
    <property type="entry name" value="FHIPEP_3"/>
</dbReference>
<evidence type="ECO:0000256" key="4">
    <source>
        <dbReference type="ARBA" id="ARBA00022692"/>
    </source>
</evidence>
<proteinExistence type="inferred from homology"/>
<dbReference type="NCBIfam" id="TIGR01398">
    <property type="entry name" value="FlhA"/>
    <property type="match status" value="1"/>
</dbReference>
<feature type="transmembrane region" description="Helical" evidence="7">
    <location>
        <begin position="21"/>
        <end position="40"/>
    </location>
</feature>
<dbReference type="InterPro" id="IPR025505">
    <property type="entry name" value="FHIPEP_CS"/>
</dbReference>
<feature type="transmembrane region" description="Helical" evidence="7">
    <location>
        <begin position="117"/>
        <end position="140"/>
    </location>
</feature>
<dbReference type="GO" id="GO:0005886">
    <property type="term" value="C:plasma membrane"/>
    <property type="evidence" value="ECO:0007669"/>
    <property type="project" value="UniProtKB-SubCell"/>
</dbReference>
<dbReference type="InterPro" id="IPR042194">
    <property type="entry name" value="FHIPEP_1"/>
</dbReference>
<evidence type="ECO:0000256" key="3">
    <source>
        <dbReference type="ARBA" id="ARBA00022475"/>
    </source>
</evidence>
<feature type="transmembrane region" description="Helical" evidence="7">
    <location>
        <begin position="285"/>
        <end position="305"/>
    </location>
</feature>
<dbReference type="InterPro" id="IPR042196">
    <property type="entry name" value="FHIPEP_4"/>
</dbReference>
<dbReference type="PIRSF" id="PIRSF005419">
    <property type="entry name" value="FlhA"/>
    <property type="match status" value="1"/>
</dbReference>
<comment type="subcellular location">
    <subcellularLocation>
        <location evidence="1 7">Cell membrane</location>
        <topology evidence="1 7">Multi-pass membrane protein</topology>
    </subcellularLocation>
</comment>
<dbReference type="RefSeq" id="WP_158356521.1">
    <property type="nucleotide sequence ID" value="NZ_CP034873.1"/>
</dbReference>
<dbReference type="InterPro" id="IPR001712">
    <property type="entry name" value="T3SS_FHIPEP"/>
</dbReference>
<keyword evidence="8" id="KW-0966">Cell projection</keyword>
<gene>
    <name evidence="7 8" type="primary">flhA</name>
    <name evidence="8" type="ORF">D9V69_01200</name>
</gene>
<keyword evidence="8" id="KW-0969">Cilium</keyword>
<evidence type="ECO:0000256" key="2">
    <source>
        <dbReference type="ARBA" id="ARBA00008835"/>
    </source>
</evidence>
<evidence type="ECO:0000256" key="6">
    <source>
        <dbReference type="ARBA" id="ARBA00023136"/>
    </source>
</evidence>
<dbReference type="EMBL" id="CP034873">
    <property type="protein sequence ID" value="QCI21551.1"/>
    <property type="molecule type" value="Genomic_DNA"/>
</dbReference>
<keyword evidence="5 7" id="KW-1133">Transmembrane helix</keyword>
<keyword evidence="8" id="KW-0282">Flagellum</keyword>
<evidence type="ECO:0000313" key="8">
    <source>
        <dbReference type="EMBL" id="QCI21551.1"/>
    </source>
</evidence>
<evidence type="ECO:0000313" key="9">
    <source>
        <dbReference type="Proteomes" id="UP000298773"/>
    </source>
</evidence>
<dbReference type="Pfam" id="PF00771">
    <property type="entry name" value="FHIPEP"/>
    <property type="match status" value="1"/>
</dbReference>
<dbReference type="AlphaFoldDB" id="A0A4D6Y691"/>
<keyword evidence="7" id="KW-1006">Bacterial flagellum protein export</keyword>
<dbReference type="PANTHER" id="PTHR30161:SF1">
    <property type="entry name" value="FLAGELLAR BIOSYNTHESIS PROTEIN FLHA-RELATED"/>
    <property type="match status" value="1"/>
</dbReference>
<feature type="transmembrane region" description="Helical" evidence="7">
    <location>
        <begin position="251"/>
        <end position="273"/>
    </location>
</feature>
<organism evidence="8 9">
    <name type="scientific">Buchnera aphidicola</name>
    <name type="common">Hyadaphis tataricae</name>
    <dbReference type="NCBI Taxonomy" id="1241859"/>
    <lineage>
        <taxon>Bacteria</taxon>
        <taxon>Pseudomonadati</taxon>
        <taxon>Pseudomonadota</taxon>
        <taxon>Gammaproteobacteria</taxon>
        <taxon>Enterobacterales</taxon>
        <taxon>Erwiniaceae</taxon>
        <taxon>Buchnera</taxon>
    </lineage>
</organism>
<feature type="transmembrane region" description="Helical" evidence="7">
    <location>
        <begin position="77"/>
        <end position="97"/>
    </location>
</feature>
<reference evidence="8 9" key="2">
    <citation type="submission" date="2019-05" db="EMBL/GenBank/DDBJ databases">
        <title>Genome evolution of the obligate endosymbiont Buchnera aphidicola.</title>
        <authorList>
            <person name="Moran N.A."/>
        </authorList>
    </citation>
    <scope>NUCLEOTIDE SEQUENCE [LARGE SCALE GENOMIC DNA]</scope>
    <source>
        <strain evidence="8 9">Hta</strain>
    </source>
</reference>
<feature type="transmembrane region" description="Helical" evidence="7">
    <location>
        <begin position="311"/>
        <end position="328"/>
    </location>
</feature>
<keyword evidence="4 7" id="KW-0812">Transmembrane</keyword>
<dbReference type="Proteomes" id="UP000298773">
    <property type="component" value="Chromosome"/>
</dbReference>
<dbReference type="InterPro" id="IPR006301">
    <property type="entry name" value="FlhA"/>
</dbReference>
<dbReference type="Gene3D" id="1.10.8.540">
    <property type="entry name" value="FHIPEP family, domain 3"/>
    <property type="match status" value="1"/>
</dbReference>
<feature type="transmembrane region" description="Helical" evidence="7">
    <location>
        <begin position="209"/>
        <end position="231"/>
    </location>
</feature>
<keyword evidence="6 7" id="KW-0472">Membrane</keyword>